<dbReference type="Gene3D" id="1.10.10.10">
    <property type="entry name" value="Winged helix-like DNA-binding domain superfamily/Winged helix DNA-binding domain"/>
    <property type="match status" value="1"/>
</dbReference>
<keyword evidence="2" id="KW-0902">Two-component regulatory system</keyword>
<dbReference type="SUPFAM" id="SSF46894">
    <property type="entry name" value="C-terminal effector domain of the bipartite response regulators"/>
    <property type="match status" value="1"/>
</dbReference>
<evidence type="ECO:0000256" key="6">
    <source>
        <dbReference type="PROSITE-ProRule" id="PRU00169"/>
    </source>
</evidence>
<dbReference type="Gene3D" id="6.10.250.690">
    <property type="match status" value="1"/>
</dbReference>
<dbReference type="GO" id="GO:0000156">
    <property type="term" value="F:phosphorelay response regulator activity"/>
    <property type="evidence" value="ECO:0007669"/>
    <property type="project" value="TreeGrafter"/>
</dbReference>
<evidence type="ECO:0000256" key="1">
    <source>
        <dbReference type="ARBA" id="ARBA00022553"/>
    </source>
</evidence>
<dbReference type="OrthoDB" id="2373414at2"/>
<protein>
    <submittedName>
        <fullName evidence="10">DNA-binding response regulator</fullName>
    </submittedName>
</protein>
<evidence type="ECO:0000256" key="4">
    <source>
        <dbReference type="ARBA" id="ARBA00023125"/>
    </source>
</evidence>
<dbReference type="RefSeq" id="WP_109430159.1">
    <property type="nucleotide sequence ID" value="NZ_MPDK01000006.1"/>
</dbReference>
<keyword evidence="3" id="KW-0805">Transcription regulation</keyword>
<keyword evidence="1 6" id="KW-0597">Phosphoprotein</keyword>
<accession>A0A2U3D9Z7</accession>
<dbReference type="InterPro" id="IPR001789">
    <property type="entry name" value="Sig_transdc_resp-reg_receiver"/>
</dbReference>
<dbReference type="Proteomes" id="UP000245380">
    <property type="component" value="Unassembled WGS sequence"/>
</dbReference>
<dbReference type="SMART" id="SM00448">
    <property type="entry name" value="REC"/>
    <property type="match status" value="1"/>
</dbReference>
<dbReference type="PANTHER" id="PTHR48111:SF24">
    <property type="entry name" value="TRANSCRIPTIONAL REGULATORY PROTEIN CSSR"/>
    <property type="match status" value="1"/>
</dbReference>
<evidence type="ECO:0000313" key="11">
    <source>
        <dbReference type="Proteomes" id="UP000245380"/>
    </source>
</evidence>
<reference evidence="10 11" key="1">
    <citation type="submission" date="2016-11" db="EMBL/GenBank/DDBJ databases">
        <title>Comparative genomics of Acidibacillus ferroxidans species.</title>
        <authorList>
            <person name="Oliveira G."/>
            <person name="Nunes G."/>
            <person name="Oliveira R."/>
            <person name="Araujo F."/>
            <person name="Salim A."/>
            <person name="Scholte L."/>
            <person name="Morais D."/>
            <person name="Nancucheo I."/>
            <person name="Johnson D.B."/>
            <person name="Grail B."/>
            <person name="Bittencourt J."/>
            <person name="Valadares R."/>
        </authorList>
    </citation>
    <scope>NUCLEOTIDE SEQUENCE [LARGE SCALE GENOMIC DNA]</scope>
    <source>
        <strain evidence="10 11">Y002</strain>
    </source>
</reference>
<dbReference type="PROSITE" id="PS50110">
    <property type="entry name" value="RESPONSE_REGULATORY"/>
    <property type="match status" value="1"/>
</dbReference>
<dbReference type="GO" id="GO:0006355">
    <property type="term" value="P:regulation of DNA-templated transcription"/>
    <property type="evidence" value="ECO:0007669"/>
    <property type="project" value="InterPro"/>
</dbReference>
<evidence type="ECO:0000256" key="5">
    <source>
        <dbReference type="ARBA" id="ARBA00023163"/>
    </source>
</evidence>
<dbReference type="Gene3D" id="3.40.50.2300">
    <property type="match status" value="1"/>
</dbReference>
<dbReference type="GO" id="GO:0000976">
    <property type="term" value="F:transcription cis-regulatory region binding"/>
    <property type="evidence" value="ECO:0007669"/>
    <property type="project" value="TreeGrafter"/>
</dbReference>
<feature type="modified residue" description="4-aspartylphosphate" evidence="6">
    <location>
        <position position="55"/>
    </location>
</feature>
<feature type="domain" description="Response regulatory" evidence="8">
    <location>
        <begin position="6"/>
        <end position="119"/>
    </location>
</feature>
<evidence type="ECO:0000259" key="8">
    <source>
        <dbReference type="PROSITE" id="PS50110"/>
    </source>
</evidence>
<dbReference type="InterPro" id="IPR036388">
    <property type="entry name" value="WH-like_DNA-bd_sf"/>
</dbReference>
<evidence type="ECO:0000256" key="2">
    <source>
        <dbReference type="ARBA" id="ARBA00023012"/>
    </source>
</evidence>
<dbReference type="EMBL" id="MPDK01000006">
    <property type="protein sequence ID" value="PWI58110.1"/>
    <property type="molecule type" value="Genomic_DNA"/>
</dbReference>
<dbReference type="InterPro" id="IPR039420">
    <property type="entry name" value="WalR-like"/>
</dbReference>
<dbReference type="InterPro" id="IPR016032">
    <property type="entry name" value="Sig_transdc_resp-reg_C-effctor"/>
</dbReference>
<keyword evidence="5" id="KW-0804">Transcription</keyword>
<gene>
    <name evidence="10" type="ORF">BM613_05460</name>
</gene>
<evidence type="ECO:0000313" key="10">
    <source>
        <dbReference type="EMBL" id="PWI58110.1"/>
    </source>
</evidence>
<keyword evidence="11" id="KW-1185">Reference proteome</keyword>
<dbReference type="FunFam" id="3.40.50.2300:FF:000001">
    <property type="entry name" value="DNA-binding response regulator PhoB"/>
    <property type="match status" value="1"/>
</dbReference>
<feature type="DNA-binding region" description="OmpR/PhoB-type" evidence="7">
    <location>
        <begin position="133"/>
        <end position="234"/>
    </location>
</feature>
<comment type="caution">
    <text evidence="10">The sequence shown here is derived from an EMBL/GenBank/DDBJ whole genome shotgun (WGS) entry which is preliminary data.</text>
</comment>
<proteinExistence type="predicted"/>
<dbReference type="InterPro" id="IPR001867">
    <property type="entry name" value="OmpR/PhoB-type_DNA-bd"/>
</dbReference>
<feature type="domain" description="OmpR/PhoB-type" evidence="9">
    <location>
        <begin position="133"/>
        <end position="234"/>
    </location>
</feature>
<evidence type="ECO:0000256" key="3">
    <source>
        <dbReference type="ARBA" id="ARBA00023015"/>
    </source>
</evidence>
<dbReference type="Pfam" id="PF00486">
    <property type="entry name" value="Trans_reg_C"/>
    <property type="match status" value="1"/>
</dbReference>
<sequence>MEPRKLIYVVDDDENVQMVVDRYLIREGFSVKIFSGAEEAVAAMEAQLPNMVILDVMLPGMDGYEFCKWIRARSDLPIIMVSARDEEVDRILGLELGSDDYLAKPFSPRELVARVRTVFRRIRPPSAQFLDAEQQTSLPACGSLILRDSEHRIVSGTNDLPLTTKEYELLAHFIRHKSQAFTREQLLTQVWGYEFISDERSIDDLVKRLRKKLAAANSRAEIVTVWGFGYKLEGEEYPM</sequence>
<evidence type="ECO:0000256" key="7">
    <source>
        <dbReference type="PROSITE-ProRule" id="PRU01091"/>
    </source>
</evidence>
<dbReference type="AlphaFoldDB" id="A0A2U3D9Z7"/>
<keyword evidence="4 7" id="KW-0238">DNA-binding</keyword>
<dbReference type="PROSITE" id="PS51755">
    <property type="entry name" value="OMPR_PHOB"/>
    <property type="match status" value="1"/>
</dbReference>
<dbReference type="GO" id="GO:0032993">
    <property type="term" value="C:protein-DNA complex"/>
    <property type="evidence" value="ECO:0007669"/>
    <property type="project" value="TreeGrafter"/>
</dbReference>
<dbReference type="PANTHER" id="PTHR48111">
    <property type="entry name" value="REGULATOR OF RPOS"/>
    <property type="match status" value="1"/>
</dbReference>
<evidence type="ECO:0000259" key="9">
    <source>
        <dbReference type="PROSITE" id="PS51755"/>
    </source>
</evidence>
<dbReference type="Pfam" id="PF00072">
    <property type="entry name" value="Response_reg"/>
    <property type="match status" value="1"/>
</dbReference>
<dbReference type="SMART" id="SM00862">
    <property type="entry name" value="Trans_reg_C"/>
    <property type="match status" value="1"/>
</dbReference>
<name>A0A2U3D9Z7_SULT2</name>
<dbReference type="GO" id="GO:0005829">
    <property type="term" value="C:cytosol"/>
    <property type="evidence" value="ECO:0007669"/>
    <property type="project" value="TreeGrafter"/>
</dbReference>
<dbReference type="SUPFAM" id="SSF52172">
    <property type="entry name" value="CheY-like"/>
    <property type="match status" value="1"/>
</dbReference>
<organism evidence="10 11">
    <name type="scientific">Sulfoacidibacillus thermotolerans</name>
    <name type="common">Acidibacillus sulfuroxidans</name>
    <dbReference type="NCBI Taxonomy" id="1765684"/>
    <lineage>
        <taxon>Bacteria</taxon>
        <taxon>Bacillati</taxon>
        <taxon>Bacillota</taxon>
        <taxon>Bacilli</taxon>
        <taxon>Bacillales</taxon>
        <taxon>Alicyclobacillaceae</taxon>
        <taxon>Sulfoacidibacillus</taxon>
    </lineage>
</organism>
<dbReference type="CDD" id="cd00383">
    <property type="entry name" value="trans_reg_C"/>
    <property type="match status" value="1"/>
</dbReference>
<dbReference type="InterPro" id="IPR011006">
    <property type="entry name" value="CheY-like_superfamily"/>
</dbReference>